<proteinExistence type="predicted"/>
<accession>A0A1F5EL44</accession>
<name>A0A1F5EL44_9BACT</name>
<evidence type="ECO:0000256" key="1">
    <source>
        <dbReference type="SAM" id="Phobius"/>
    </source>
</evidence>
<sequence>MKEKITLKRIVASFFAGLLWGVFLFQDISKGDSGYEYEGTGILFVSIGFCCLFFVPIIISSSFQIEIYKLILAGVAAYLIIGLVAISEMRYRWGGSSGITFMPNV</sequence>
<dbReference type="AlphaFoldDB" id="A0A1F5EL44"/>
<gene>
    <name evidence="2" type="ORF">A2811_03125</name>
</gene>
<protein>
    <submittedName>
        <fullName evidence="2">Uncharacterized protein</fullName>
    </submittedName>
</protein>
<reference evidence="2 3" key="1">
    <citation type="journal article" date="2016" name="Nat. Commun.">
        <title>Thousands of microbial genomes shed light on interconnected biogeochemical processes in an aquifer system.</title>
        <authorList>
            <person name="Anantharaman K."/>
            <person name="Brown C.T."/>
            <person name="Hug L.A."/>
            <person name="Sharon I."/>
            <person name="Castelle C.J."/>
            <person name="Probst A.J."/>
            <person name="Thomas B.C."/>
            <person name="Singh A."/>
            <person name="Wilkins M.J."/>
            <person name="Karaoz U."/>
            <person name="Brodie E.L."/>
            <person name="Williams K.H."/>
            <person name="Hubbard S.S."/>
            <person name="Banfield J.F."/>
        </authorList>
    </citation>
    <scope>NUCLEOTIDE SEQUENCE [LARGE SCALE GENOMIC DNA]</scope>
</reference>
<keyword evidence="1" id="KW-0812">Transmembrane</keyword>
<evidence type="ECO:0000313" key="3">
    <source>
        <dbReference type="Proteomes" id="UP000186670"/>
    </source>
</evidence>
<feature type="transmembrane region" description="Helical" evidence="1">
    <location>
        <begin position="67"/>
        <end position="86"/>
    </location>
</feature>
<evidence type="ECO:0000313" key="2">
    <source>
        <dbReference type="EMBL" id="OGD68093.1"/>
    </source>
</evidence>
<organism evidence="2 3">
    <name type="scientific">Candidatus Campbellbacteria bacterium RIFCSPHIGHO2_01_FULL_34_10</name>
    <dbReference type="NCBI Taxonomy" id="1797577"/>
    <lineage>
        <taxon>Bacteria</taxon>
        <taxon>Candidatus Campbelliibacteriota</taxon>
    </lineage>
</organism>
<feature type="transmembrane region" description="Helical" evidence="1">
    <location>
        <begin position="41"/>
        <end position="60"/>
    </location>
</feature>
<dbReference type="Proteomes" id="UP000186670">
    <property type="component" value="Unassembled WGS sequence"/>
</dbReference>
<keyword evidence="1" id="KW-0472">Membrane</keyword>
<comment type="caution">
    <text evidence="2">The sequence shown here is derived from an EMBL/GenBank/DDBJ whole genome shotgun (WGS) entry which is preliminary data.</text>
</comment>
<keyword evidence="1" id="KW-1133">Transmembrane helix</keyword>
<dbReference type="EMBL" id="MEZZ01000040">
    <property type="protein sequence ID" value="OGD68093.1"/>
    <property type="molecule type" value="Genomic_DNA"/>
</dbReference>